<evidence type="ECO:0000256" key="3">
    <source>
        <dbReference type="ARBA" id="ARBA00023004"/>
    </source>
</evidence>
<keyword evidence="2 4" id="KW-0479">Metal-binding</keyword>
<evidence type="ECO:0000313" key="7">
    <source>
        <dbReference type="Proteomes" id="UP001500840"/>
    </source>
</evidence>
<evidence type="ECO:0000256" key="4">
    <source>
        <dbReference type="PROSITE-ProRule" id="PRU00433"/>
    </source>
</evidence>
<dbReference type="Gene3D" id="1.25.10.10">
    <property type="entry name" value="Leucine-rich Repeat Variant"/>
    <property type="match status" value="2"/>
</dbReference>
<dbReference type="NCBIfam" id="TIGR02603">
    <property type="entry name" value="CxxCH_TIGR02603"/>
    <property type="match status" value="1"/>
</dbReference>
<comment type="caution">
    <text evidence="6">The sequence shown here is derived from an EMBL/GenBank/DDBJ whole genome shotgun (WGS) entry which is preliminary data.</text>
</comment>
<name>A0ABP8M6E7_9BACT</name>
<dbReference type="InterPro" id="IPR009056">
    <property type="entry name" value="Cyt_c-like_dom"/>
</dbReference>
<dbReference type="InterPro" id="IPR011042">
    <property type="entry name" value="6-blade_b-propeller_TolB-like"/>
</dbReference>
<gene>
    <name evidence="6" type="ORF">GCM10023156_03210</name>
</gene>
<keyword evidence="1 4" id="KW-0349">Heme</keyword>
<dbReference type="Gene3D" id="1.10.760.10">
    <property type="entry name" value="Cytochrome c-like domain"/>
    <property type="match status" value="1"/>
</dbReference>
<dbReference type="NCBIfam" id="TIGR02604">
    <property type="entry name" value="Piru_Ver_Nterm"/>
    <property type="match status" value="1"/>
</dbReference>
<keyword evidence="7" id="KW-1185">Reference proteome</keyword>
<evidence type="ECO:0000259" key="5">
    <source>
        <dbReference type="PROSITE" id="PS51007"/>
    </source>
</evidence>
<dbReference type="InterPro" id="IPR011989">
    <property type="entry name" value="ARM-like"/>
</dbReference>
<organism evidence="6 7">
    <name type="scientific">Novipirellula rosea</name>
    <dbReference type="NCBI Taxonomy" id="1031540"/>
    <lineage>
        <taxon>Bacteria</taxon>
        <taxon>Pseudomonadati</taxon>
        <taxon>Planctomycetota</taxon>
        <taxon>Planctomycetia</taxon>
        <taxon>Pirellulales</taxon>
        <taxon>Pirellulaceae</taxon>
        <taxon>Novipirellula</taxon>
    </lineage>
</organism>
<dbReference type="InterPro" id="IPR016024">
    <property type="entry name" value="ARM-type_fold"/>
</dbReference>
<sequence length="1155" mass="126609">MTFFKNLMNIPTFKQANECFWRAVRPLVTAALMTIVLTTIASAQDASGIKNIKDANLDLMNNHDPASEQENFELLDGYQVNLFASDPMLANPTHMHWDSRGRLWVACSWAYPQLKPGEVANDKIIILEDTDDDGVADKSTVFADGLYIPTGLELANGGCYVAQSPDVYFLKDTDGDDVADVKELALTGFGIEDSHHSVSAWRRGPGGWIYFQEGIFLHSQVETQHGVVRNFNGGVYQYNPRTQELRMFCTGTGGNPWGHVFDQWGQSFMVNNPRIMYLSPVTGKGAQSIRVPTLISTEKQCGGDLATGSHVGDDIRGNLLSGRFKSRTIIRYEFSEDGAGFSANVLPPLMTCKHPNFRPVDVKIGPDGAVYVADWYNSIINHASHDFRDPRRDHEHGRIWRITHKDRPLVKKPKFDGTTTKQLVDHLKSPETWVRHQAKKELSERDPDEVLAVLQTWVDQLDTESPDYELHLVEAMWACQNVERPSEKILTKVLASSDGHARSAGARVIRYWHDALSDPIAMIAKAAADPFPRTRMEAVLSAGFIPQAEAFAAALNVVDHPGDPFLDLALPQTTKALEPYWRPAMEAGTLRFAKASHEAAAERAAGIGFAERIDHFLKQQDPSEKEISEFREQFIVMGTPDDILRIVASLTSGKDPRSDDAQIALLESLQSMANSRPSGVLRRRVRSLTRLLNDDNATVASLAAENLAAWKAIKVTEPLLDVVQDEGRPAAVRRSAAVASAQLGGGKELQTLTNLAAHRDPETRYCALVGIVATDIQQGTKWAAALFSQAPGEADPVPLVQAILKNRNGASVLSDAMKGVEVHPAVAARIDQFHRSTGSLPENLAKQFRPSQDSESLNLQLLAEDLAQLTHDVETDGDADRGEDIYRRKSLSCTSCHGIGPVGPVIGPNLVAVGAAAKTDYIVESILRPNKAIAEHYENRMFVLDDGTTQTGIVTFQSDDEVVVRDAAQGGKEIRLAADEIIAEKAMNSAMPAGLVDQLGSRQEFLDLAKFVAALGRPGPFANDESPVIRKWHLTATSNFDELPTEDTSWVTAYSKVRGELPANDLPSGDHVLARGYLNVLVPGGVQFKINDSLGLRFWVDGNEIHDPTKTLTLAKGRRAVTIGIDRSQRGDVGLKVEPIAAPQSPAKFQIEGGF</sequence>
<dbReference type="SUPFAM" id="SSF50952">
    <property type="entry name" value="Soluble quinoprotein glucose dehydrogenase"/>
    <property type="match status" value="1"/>
</dbReference>
<reference evidence="7" key="1">
    <citation type="journal article" date="2019" name="Int. J. Syst. Evol. Microbiol.">
        <title>The Global Catalogue of Microorganisms (GCM) 10K type strain sequencing project: providing services to taxonomists for standard genome sequencing and annotation.</title>
        <authorList>
            <consortium name="The Broad Institute Genomics Platform"/>
            <consortium name="The Broad Institute Genome Sequencing Center for Infectious Disease"/>
            <person name="Wu L."/>
            <person name="Ma J."/>
        </authorList>
    </citation>
    <scope>NUCLEOTIDE SEQUENCE [LARGE SCALE GENOMIC DNA]</scope>
    <source>
        <strain evidence="7">JCM 17759</strain>
    </source>
</reference>
<proteinExistence type="predicted"/>
<evidence type="ECO:0000256" key="1">
    <source>
        <dbReference type="ARBA" id="ARBA00022617"/>
    </source>
</evidence>
<dbReference type="Proteomes" id="UP001500840">
    <property type="component" value="Unassembled WGS sequence"/>
</dbReference>
<keyword evidence="3 4" id="KW-0408">Iron</keyword>
<evidence type="ECO:0000256" key="2">
    <source>
        <dbReference type="ARBA" id="ARBA00022723"/>
    </source>
</evidence>
<dbReference type="InterPro" id="IPR013428">
    <property type="entry name" value="Membrane-bound_put_N"/>
</dbReference>
<dbReference type="EMBL" id="BAABGA010000006">
    <property type="protein sequence ID" value="GAA4444632.1"/>
    <property type="molecule type" value="Genomic_DNA"/>
</dbReference>
<feature type="domain" description="Cytochrome c" evidence="5">
    <location>
        <begin position="877"/>
        <end position="1016"/>
    </location>
</feature>
<protein>
    <submittedName>
        <fullName evidence="6">L-sorbosone dehydrogenase</fullName>
    </submittedName>
</protein>
<dbReference type="InterPro" id="IPR011041">
    <property type="entry name" value="Quinoprot_gluc/sorb_DH_b-prop"/>
</dbReference>
<dbReference type="InterPro" id="IPR036909">
    <property type="entry name" value="Cyt_c-like_dom_sf"/>
</dbReference>
<dbReference type="PANTHER" id="PTHR33546">
    <property type="entry name" value="LARGE, MULTIFUNCTIONAL SECRETED PROTEIN-RELATED"/>
    <property type="match status" value="1"/>
</dbReference>
<dbReference type="InterPro" id="IPR013427">
    <property type="entry name" value="Haem-bd_dom_put"/>
</dbReference>
<dbReference type="PROSITE" id="PS51007">
    <property type="entry name" value="CYTC"/>
    <property type="match status" value="1"/>
</dbReference>
<accession>A0ABP8M6E7</accession>
<dbReference type="Pfam" id="PF23500">
    <property type="entry name" value="DUF7133"/>
    <property type="match status" value="2"/>
</dbReference>
<dbReference type="Gene3D" id="2.120.10.30">
    <property type="entry name" value="TolB, C-terminal domain"/>
    <property type="match status" value="1"/>
</dbReference>
<dbReference type="SUPFAM" id="SSF48371">
    <property type="entry name" value="ARM repeat"/>
    <property type="match status" value="1"/>
</dbReference>
<dbReference type="InterPro" id="IPR055557">
    <property type="entry name" value="DUF7133"/>
</dbReference>
<evidence type="ECO:0000313" key="6">
    <source>
        <dbReference type="EMBL" id="GAA4444632.1"/>
    </source>
</evidence>
<dbReference type="SUPFAM" id="SSF46626">
    <property type="entry name" value="Cytochrome c"/>
    <property type="match status" value="1"/>
</dbReference>
<dbReference type="PANTHER" id="PTHR33546:SF1">
    <property type="entry name" value="LARGE, MULTIFUNCTIONAL SECRETED PROTEIN"/>
    <property type="match status" value="1"/>
</dbReference>